<keyword evidence="1" id="KW-0378">Hydrolase</keyword>
<comment type="caution">
    <text evidence="1">The sequence shown here is derived from an EMBL/GenBank/DDBJ whole genome shotgun (WGS) entry which is preliminary data.</text>
</comment>
<keyword evidence="1" id="KW-0645">Protease</keyword>
<protein>
    <submittedName>
        <fullName evidence="1">Rhomboid family intramembrane serine protease</fullName>
    </submittedName>
</protein>
<dbReference type="Proteomes" id="UP000306319">
    <property type="component" value="Unassembled WGS sequence"/>
</dbReference>
<dbReference type="EMBL" id="SRYB01000007">
    <property type="protein sequence ID" value="TGY79316.1"/>
    <property type="molecule type" value="Genomic_DNA"/>
</dbReference>
<evidence type="ECO:0000313" key="1">
    <source>
        <dbReference type="EMBL" id="TGY79316.1"/>
    </source>
</evidence>
<reference evidence="1" key="1">
    <citation type="submission" date="2019-04" db="EMBL/GenBank/DDBJ databases">
        <title>Microbes associate with the intestines of laboratory mice.</title>
        <authorList>
            <person name="Navarre W."/>
            <person name="Wong E."/>
            <person name="Huang K."/>
            <person name="Tropini C."/>
            <person name="Ng K."/>
            <person name="Yu B."/>
        </authorList>
    </citation>
    <scope>NUCLEOTIDE SEQUENCE</scope>
    <source>
        <strain evidence="1">NM04_E33</strain>
    </source>
</reference>
<name>A0AC61RI69_9BACT</name>
<evidence type="ECO:0000313" key="2">
    <source>
        <dbReference type="Proteomes" id="UP000306319"/>
    </source>
</evidence>
<organism evidence="1 2">
    <name type="scientific">Lepagella muris</name>
    <dbReference type="NCBI Taxonomy" id="3032870"/>
    <lineage>
        <taxon>Bacteria</taxon>
        <taxon>Pseudomonadati</taxon>
        <taxon>Bacteroidota</taxon>
        <taxon>Bacteroidia</taxon>
        <taxon>Bacteroidales</taxon>
        <taxon>Muribaculaceae</taxon>
        <taxon>Lepagella</taxon>
    </lineage>
</organism>
<sequence length="293" mass="31969">MAAFIDKFREACGSRALAWLLLANCGIFLVVWMIVIIGNYAGYPGNFTMQWLCVSSSAPVALRHFWTAATYMVTHYGFLHLLFNMLWLFWFGRILMTSLSDRHLTWIYAGGGFAGAVLYVAVHALVTGMSDSGSYLCGASASVLAVIAASAIRTPDLRLYLFLIGEVKLKWVALGCIVLTFAGVGGGNAGGQAAHVGGVLFGVLFTLAINAGYDPVKRFADKMRDVSSREPISMPRRKNVRRDGNAVARAAGGRLSDMSRLDELLDKIRLSGYASLTDVERRELNALSRKIEK</sequence>
<proteinExistence type="predicted"/>
<accession>A0AC61RI69</accession>
<gene>
    <name evidence="1" type="ORF">E5331_06495</name>
</gene>
<keyword evidence="2" id="KW-1185">Reference proteome</keyword>